<feature type="transmembrane region" description="Helical" evidence="1">
    <location>
        <begin position="204"/>
        <end position="221"/>
    </location>
</feature>
<reference evidence="2" key="1">
    <citation type="submission" date="2018-10" db="EMBL/GenBank/DDBJ databases">
        <title>Effector identification in a new, highly contiguous assembly of the strawberry crown rot pathogen Phytophthora cactorum.</title>
        <authorList>
            <person name="Armitage A.D."/>
            <person name="Nellist C.F."/>
            <person name="Bates H."/>
            <person name="Vickerstaff R.J."/>
            <person name="Harrison R.J."/>
        </authorList>
    </citation>
    <scope>NUCLEOTIDE SEQUENCE</scope>
    <source>
        <strain evidence="2">4040</strain>
        <strain evidence="3">P415</strain>
    </source>
</reference>
<evidence type="ECO:0000313" key="4">
    <source>
        <dbReference type="Proteomes" id="UP000736787"/>
    </source>
</evidence>
<evidence type="ECO:0000256" key="1">
    <source>
        <dbReference type="SAM" id="Phobius"/>
    </source>
</evidence>
<dbReference type="VEuPathDB" id="FungiDB:PC110_g587"/>
<sequence>MPAFCKPQLTAVWKAAQVELQGEYSTQRVQDLFTYINQASNFRVFLAQLLTPLPCLLITAIVDLLPLRPIANNAEANQLFFVRAFASFWLANTTTYNQFKHIVPQLPLSNAKIAAYGAVVAAITVGVMYGLVLIVGFPLPFSIITMSPVWLSLFVLPMMPWMIKSRTDPTSWPLVLTSLKVMVCQEVLVVVYPTYFYAFTTIPASGKTYFALLLPVLKLVFRNAMAKTVGYLSDEVPEGVILNVEVVSALFAAYCMQNTPSVKTTIMLMIVDVLQMSASLYDIETIIQRMKTLRKQIKHKPTTERHTRRINSEFNLAQDFFSQQTNSRKPTEIPSSIPKFVKKLSSAVQPVEPPDNLDQAASISLSPPHITPAISSSVELRYVKELKRVLYITEFVVLLNYVEVIVPLIFSAYLLMMYHLPNRAYYKQIDGMDKAQLWDTLSSVLLYAGLQLLSLIVLNFVLWHRMRLSGFRQLSFVLERQCSPVQNKLILWVFYNVQTALQHFGFDFEFTFAWLRGHTS</sequence>
<feature type="transmembrane region" description="Helical" evidence="1">
    <location>
        <begin position="141"/>
        <end position="162"/>
    </location>
</feature>
<gene>
    <name evidence="2" type="ORF">PC117_g17370</name>
    <name evidence="3" type="ORF">PC118_g2607</name>
</gene>
<dbReference type="AlphaFoldDB" id="A0A8T1CAP1"/>
<dbReference type="Proteomes" id="UP000697107">
    <property type="component" value="Unassembled WGS sequence"/>
</dbReference>
<dbReference type="EMBL" id="RCMK01000651">
    <property type="protein sequence ID" value="KAG2917664.1"/>
    <property type="molecule type" value="Genomic_DNA"/>
</dbReference>
<organism evidence="2 4">
    <name type="scientific">Phytophthora cactorum</name>
    <dbReference type="NCBI Taxonomy" id="29920"/>
    <lineage>
        <taxon>Eukaryota</taxon>
        <taxon>Sar</taxon>
        <taxon>Stramenopiles</taxon>
        <taxon>Oomycota</taxon>
        <taxon>Peronosporomycetes</taxon>
        <taxon>Peronosporales</taxon>
        <taxon>Peronosporaceae</taxon>
        <taxon>Phytophthora</taxon>
    </lineage>
</organism>
<feature type="transmembrane region" description="Helical" evidence="1">
    <location>
        <begin position="113"/>
        <end position="135"/>
    </location>
</feature>
<feature type="transmembrane region" description="Helical" evidence="1">
    <location>
        <begin position="389"/>
        <end position="416"/>
    </location>
</feature>
<keyword evidence="1" id="KW-1133">Transmembrane helix</keyword>
<feature type="transmembrane region" description="Helical" evidence="1">
    <location>
        <begin position="444"/>
        <end position="463"/>
    </location>
</feature>
<proteinExistence type="predicted"/>
<keyword evidence="1" id="KW-0812">Transmembrane</keyword>
<feature type="transmembrane region" description="Helical" evidence="1">
    <location>
        <begin position="45"/>
        <end position="65"/>
    </location>
</feature>
<dbReference type="Proteomes" id="UP000736787">
    <property type="component" value="Unassembled WGS sequence"/>
</dbReference>
<name>A0A8T1CAP1_9STRA</name>
<keyword evidence="1" id="KW-0472">Membrane</keyword>
<evidence type="ECO:0000313" key="2">
    <source>
        <dbReference type="EMBL" id="KAG2917664.1"/>
    </source>
</evidence>
<dbReference type="EMBL" id="RCML01000039">
    <property type="protein sequence ID" value="KAG2996266.1"/>
    <property type="molecule type" value="Genomic_DNA"/>
</dbReference>
<evidence type="ECO:0000313" key="3">
    <source>
        <dbReference type="EMBL" id="KAG2996266.1"/>
    </source>
</evidence>
<protein>
    <submittedName>
        <fullName evidence="2">Uncharacterized protein</fullName>
    </submittedName>
</protein>
<accession>A0A8T1CAP1</accession>
<comment type="caution">
    <text evidence="2">The sequence shown here is derived from an EMBL/GenBank/DDBJ whole genome shotgun (WGS) entry which is preliminary data.</text>
</comment>